<evidence type="ECO:0000313" key="1">
    <source>
        <dbReference type="EMBL" id="QJA53301.1"/>
    </source>
</evidence>
<dbReference type="AlphaFoldDB" id="A0A6H2A0X3"/>
<dbReference type="EMBL" id="MT141915">
    <property type="protein sequence ID" value="QJA71988.1"/>
    <property type="molecule type" value="Genomic_DNA"/>
</dbReference>
<evidence type="ECO:0000313" key="3">
    <source>
        <dbReference type="EMBL" id="QJA85916.1"/>
    </source>
</evidence>
<organism evidence="1">
    <name type="scientific">viral metagenome</name>
    <dbReference type="NCBI Taxonomy" id="1070528"/>
    <lineage>
        <taxon>unclassified sequences</taxon>
        <taxon>metagenomes</taxon>
        <taxon>organismal metagenomes</taxon>
    </lineage>
</organism>
<evidence type="ECO:0000313" key="2">
    <source>
        <dbReference type="EMBL" id="QJA71988.1"/>
    </source>
</evidence>
<accession>A0A6H2A0X3</accession>
<dbReference type="EMBL" id="MT142603">
    <property type="protein sequence ID" value="QJA85916.1"/>
    <property type="molecule type" value="Genomic_DNA"/>
</dbReference>
<gene>
    <name evidence="2" type="ORF">MM415A02961_0008</name>
    <name evidence="3" type="ORF">MM415B02160_0007</name>
    <name evidence="1" type="ORF">TM448A03388_0011</name>
</gene>
<dbReference type="EMBL" id="MT144410">
    <property type="protein sequence ID" value="QJA53301.1"/>
    <property type="molecule type" value="Genomic_DNA"/>
</dbReference>
<name>A0A6H2A0X3_9ZZZZ</name>
<proteinExistence type="predicted"/>
<sequence length="52" mass="6087">MRTKEEILDNGLETSDHELQTVILEVLLDIRELLKDQQERPYKFRNVVGGGF</sequence>
<protein>
    <submittedName>
        <fullName evidence="1">Uncharacterized protein</fullName>
    </submittedName>
</protein>
<reference evidence="1" key="1">
    <citation type="submission" date="2020-03" db="EMBL/GenBank/DDBJ databases">
        <title>The deep terrestrial virosphere.</title>
        <authorList>
            <person name="Holmfeldt K."/>
            <person name="Nilsson E."/>
            <person name="Simone D."/>
            <person name="Lopez-Fernandez M."/>
            <person name="Wu X."/>
            <person name="de Brujin I."/>
            <person name="Lundin D."/>
            <person name="Andersson A."/>
            <person name="Bertilsson S."/>
            <person name="Dopson M."/>
        </authorList>
    </citation>
    <scope>NUCLEOTIDE SEQUENCE</scope>
    <source>
        <strain evidence="2">MM415A02961</strain>
        <strain evidence="3">MM415B02160</strain>
        <strain evidence="1">TM448A03388</strain>
    </source>
</reference>